<comment type="caution">
    <text evidence="5">The sequence shown here is derived from an EMBL/GenBank/DDBJ whole genome shotgun (WGS) entry which is preliminary data.</text>
</comment>
<evidence type="ECO:0000259" key="3">
    <source>
        <dbReference type="Pfam" id="PF01408"/>
    </source>
</evidence>
<gene>
    <name evidence="5" type="ORF">QRD43_00725</name>
</gene>
<reference evidence="5 6" key="1">
    <citation type="submission" date="2023-06" db="EMBL/GenBank/DDBJ databases">
        <title>Pelomonas sp. APW6 16S ribosomal RNA gene genome sequencing and assembly.</title>
        <authorList>
            <person name="Woo H."/>
        </authorList>
    </citation>
    <scope>NUCLEOTIDE SEQUENCE [LARGE SCALE GENOMIC DNA]</scope>
    <source>
        <strain evidence="5 6">APW6</strain>
    </source>
</reference>
<dbReference type="PANTHER" id="PTHR22604:SF105">
    <property type="entry name" value="TRANS-1,2-DIHYDROBENZENE-1,2-DIOL DEHYDROGENASE"/>
    <property type="match status" value="1"/>
</dbReference>
<keyword evidence="6" id="KW-1185">Reference proteome</keyword>
<dbReference type="SUPFAM" id="SSF55347">
    <property type="entry name" value="Glyceraldehyde-3-phosphate dehydrogenase-like, C-terminal domain"/>
    <property type="match status" value="1"/>
</dbReference>
<evidence type="ECO:0000313" key="5">
    <source>
        <dbReference type="EMBL" id="MDL5030412.1"/>
    </source>
</evidence>
<dbReference type="Proteomes" id="UP001238603">
    <property type="component" value="Unassembled WGS sequence"/>
</dbReference>
<dbReference type="Gene3D" id="3.30.360.10">
    <property type="entry name" value="Dihydrodipicolinate Reductase, domain 2"/>
    <property type="match status" value="1"/>
</dbReference>
<keyword evidence="2" id="KW-0560">Oxidoreductase</keyword>
<dbReference type="PANTHER" id="PTHR22604">
    <property type="entry name" value="OXIDOREDUCTASES"/>
    <property type="match status" value="1"/>
</dbReference>
<proteinExistence type="inferred from homology"/>
<dbReference type="Gene3D" id="3.40.50.720">
    <property type="entry name" value="NAD(P)-binding Rossmann-like Domain"/>
    <property type="match status" value="1"/>
</dbReference>
<accession>A0ABT7LC17</accession>
<evidence type="ECO:0000259" key="4">
    <source>
        <dbReference type="Pfam" id="PF22725"/>
    </source>
</evidence>
<dbReference type="InterPro" id="IPR055170">
    <property type="entry name" value="GFO_IDH_MocA-like_dom"/>
</dbReference>
<sequence length="347" mass="37159">MKPFGWALIGPGKIARRFAQALSAMPGSRLVAVHGRDAERAAAFAEQCQAQWPDPAGAPRVSTDLAALLADPAVDAVYIATPHAQHGAPVRAALAAGKPVLCEKPLVPNRAEGEALVALSRERGVFLMEAVWTRFLPAYEVLGTLLRDQAIGPLRAIESTFCFPAPYDPNSRLFDPAAGGGALLDVGIYNLTATRLALQQSLGHVPALRQLDVQGLLAPSGVDLRVQGLLGFAGGITAQFLCGLDASAPNALTLLGEHGSISLPHHFWESQTLVLRPHGQAEQRIEAPWRINGFEGEIEEAQACIRAGRIESPRMGHAETLDILGWMDRIRARLGVRYPFEAGPPLR</sequence>
<dbReference type="SUPFAM" id="SSF51735">
    <property type="entry name" value="NAD(P)-binding Rossmann-fold domains"/>
    <property type="match status" value="1"/>
</dbReference>
<dbReference type="Pfam" id="PF01408">
    <property type="entry name" value="GFO_IDH_MocA"/>
    <property type="match status" value="1"/>
</dbReference>
<evidence type="ECO:0000256" key="1">
    <source>
        <dbReference type="ARBA" id="ARBA00010928"/>
    </source>
</evidence>
<evidence type="ECO:0000313" key="6">
    <source>
        <dbReference type="Proteomes" id="UP001238603"/>
    </source>
</evidence>
<dbReference type="InterPro" id="IPR036291">
    <property type="entry name" value="NAD(P)-bd_dom_sf"/>
</dbReference>
<feature type="domain" description="Gfo/Idh/MocA-like oxidoreductase N-terminal" evidence="3">
    <location>
        <begin position="5"/>
        <end position="129"/>
    </location>
</feature>
<comment type="similarity">
    <text evidence="1">Belongs to the Gfo/Idh/MocA family.</text>
</comment>
<evidence type="ECO:0000256" key="2">
    <source>
        <dbReference type="ARBA" id="ARBA00023002"/>
    </source>
</evidence>
<dbReference type="RefSeq" id="WP_285980549.1">
    <property type="nucleotide sequence ID" value="NZ_JASVDS010000001.1"/>
</dbReference>
<organism evidence="5 6">
    <name type="scientific">Roseateles subflavus</name>
    <dbReference type="NCBI Taxonomy" id="3053353"/>
    <lineage>
        <taxon>Bacteria</taxon>
        <taxon>Pseudomonadati</taxon>
        <taxon>Pseudomonadota</taxon>
        <taxon>Betaproteobacteria</taxon>
        <taxon>Burkholderiales</taxon>
        <taxon>Sphaerotilaceae</taxon>
        <taxon>Roseateles</taxon>
    </lineage>
</organism>
<dbReference type="Pfam" id="PF22725">
    <property type="entry name" value="GFO_IDH_MocA_C3"/>
    <property type="match status" value="1"/>
</dbReference>
<dbReference type="InterPro" id="IPR050984">
    <property type="entry name" value="Gfo/Idh/MocA_domain"/>
</dbReference>
<feature type="domain" description="GFO/IDH/MocA-like oxidoreductase" evidence="4">
    <location>
        <begin position="144"/>
        <end position="261"/>
    </location>
</feature>
<name>A0ABT7LC17_9BURK</name>
<protein>
    <submittedName>
        <fullName evidence="5">Gfo/Idh/MocA family oxidoreductase</fullName>
    </submittedName>
</protein>
<dbReference type="InterPro" id="IPR000683">
    <property type="entry name" value="Gfo/Idh/MocA-like_OxRdtase_N"/>
</dbReference>
<dbReference type="EMBL" id="JASVDS010000001">
    <property type="protein sequence ID" value="MDL5030412.1"/>
    <property type="molecule type" value="Genomic_DNA"/>
</dbReference>